<feature type="transmembrane region" description="Helical" evidence="1">
    <location>
        <begin position="48"/>
        <end position="70"/>
    </location>
</feature>
<evidence type="ECO:0000313" key="2">
    <source>
        <dbReference type="EMBL" id="PJA89621.1"/>
    </source>
</evidence>
<organism evidence="2 3">
    <name type="scientific">Candidatus Magasanikbacteria bacterium CG_4_9_14_3_um_filter_32_9</name>
    <dbReference type="NCBI Taxonomy" id="1974644"/>
    <lineage>
        <taxon>Bacteria</taxon>
        <taxon>Candidatus Magasanikiibacteriota</taxon>
    </lineage>
</organism>
<name>A0A2M7Z663_9BACT</name>
<keyword evidence="1" id="KW-0812">Transmembrane</keyword>
<evidence type="ECO:0000256" key="1">
    <source>
        <dbReference type="SAM" id="Phobius"/>
    </source>
</evidence>
<feature type="transmembrane region" description="Helical" evidence="1">
    <location>
        <begin position="141"/>
        <end position="166"/>
    </location>
</feature>
<protein>
    <submittedName>
        <fullName evidence="2">Ligand-binding protein SH3</fullName>
    </submittedName>
</protein>
<dbReference type="EMBL" id="PFVJ01000071">
    <property type="protein sequence ID" value="PJA89621.1"/>
    <property type="molecule type" value="Genomic_DNA"/>
</dbReference>
<keyword evidence="1" id="KW-1133">Transmembrane helix</keyword>
<dbReference type="Proteomes" id="UP000230843">
    <property type="component" value="Unassembled WGS sequence"/>
</dbReference>
<dbReference type="Pfam" id="PF06695">
    <property type="entry name" value="Sm_multidrug_ex"/>
    <property type="match status" value="1"/>
</dbReference>
<comment type="caution">
    <text evidence="2">The sequence shown here is derived from an EMBL/GenBank/DDBJ whole genome shotgun (WGS) entry which is preliminary data.</text>
</comment>
<proteinExistence type="predicted"/>
<reference evidence="3" key="1">
    <citation type="submission" date="2017-09" db="EMBL/GenBank/DDBJ databases">
        <title>Depth-based differentiation of microbial function through sediment-hosted aquifers and enrichment of novel symbionts in the deep terrestrial subsurface.</title>
        <authorList>
            <person name="Probst A.J."/>
            <person name="Ladd B."/>
            <person name="Jarett J.K."/>
            <person name="Geller-Mcgrath D.E."/>
            <person name="Sieber C.M.K."/>
            <person name="Emerson J.B."/>
            <person name="Anantharaman K."/>
            <person name="Thomas B.C."/>
            <person name="Malmstrom R."/>
            <person name="Stieglmeier M."/>
            <person name="Klingl A."/>
            <person name="Woyke T."/>
            <person name="Ryan C.M."/>
            <person name="Banfield J.F."/>
        </authorList>
    </citation>
    <scope>NUCLEOTIDE SEQUENCE [LARGE SCALE GENOMIC DNA]</scope>
</reference>
<evidence type="ECO:0000313" key="3">
    <source>
        <dbReference type="Proteomes" id="UP000230843"/>
    </source>
</evidence>
<feature type="transmembrane region" description="Helical" evidence="1">
    <location>
        <begin position="102"/>
        <end position="121"/>
    </location>
</feature>
<dbReference type="InterPro" id="IPR009577">
    <property type="entry name" value="Sm_multidrug_ex"/>
</dbReference>
<dbReference type="PANTHER" id="PTHR36007">
    <property type="entry name" value="TRANSPORT PROTEIN-RELATED"/>
    <property type="match status" value="1"/>
</dbReference>
<dbReference type="AlphaFoldDB" id="A0A2M7Z663"/>
<sequence length="167" mass="18682">MFNFNPATWFVNLPPEVATFLLSMIPITELRASIPIGIEVYGLAVWKVWVIAIIGDIVPAFFILLLMPYAHKLAIKYQLFGKFLTNELENAERKFSGKYEKYGSIALIIFVGIPLPFTGSWTASLASFVFNIPLKKSFPLILLGVCMAATIVMLITLFASNFLGWIL</sequence>
<dbReference type="PANTHER" id="PTHR36007:SF2">
    <property type="entry name" value="TRANSPORT PROTEIN-RELATED"/>
    <property type="match status" value="1"/>
</dbReference>
<keyword evidence="1" id="KW-0472">Membrane</keyword>
<gene>
    <name evidence="2" type="ORF">CO137_03355</name>
</gene>
<accession>A0A2M7Z663</accession>